<evidence type="ECO:0000256" key="5">
    <source>
        <dbReference type="ARBA" id="ARBA00023136"/>
    </source>
</evidence>
<evidence type="ECO:0000256" key="1">
    <source>
        <dbReference type="ARBA" id="ARBA00004651"/>
    </source>
</evidence>
<keyword evidence="2" id="KW-1003">Cell membrane</keyword>
<protein>
    <recommendedName>
        <fullName evidence="9">Gustatory receptor</fullName>
    </recommendedName>
</protein>
<evidence type="ECO:0000313" key="8">
    <source>
        <dbReference type="Proteomes" id="UP001054945"/>
    </source>
</evidence>
<gene>
    <name evidence="7" type="primary">AVEN_174932_1</name>
    <name evidence="7" type="ORF">CEXT_183771</name>
</gene>
<dbReference type="InterPro" id="IPR013604">
    <property type="entry name" value="7TM_chemorcpt"/>
</dbReference>
<evidence type="ECO:0000256" key="3">
    <source>
        <dbReference type="ARBA" id="ARBA00022692"/>
    </source>
</evidence>
<accession>A0AAV4MFT0</accession>
<comment type="subcellular location">
    <subcellularLocation>
        <location evidence="1">Cell membrane</location>
        <topology evidence="1">Multi-pass membrane protein</topology>
    </subcellularLocation>
</comment>
<proteinExistence type="predicted"/>
<evidence type="ECO:0000256" key="2">
    <source>
        <dbReference type="ARBA" id="ARBA00022475"/>
    </source>
</evidence>
<dbReference type="Proteomes" id="UP001054945">
    <property type="component" value="Unassembled WGS sequence"/>
</dbReference>
<feature type="transmembrane region" description="Helical" evidence="6">
    <location>
        <begin position="97"/>
        <end position="115"/>
    </location>
</feature>
<sequence>MDPFQKTKNSYWMKSISLYVGFISMRALVSFVCVTSAASRIHEADRKAKEVQEAMLKNVLSSSEKNYRKELLLLFVVQNSKPFTLSAWGFFNFNKGVILSTIGSILTYSLLIEQID</sequence>
<evidence type="ECO:0000256" key="4">
    <source>
        <dbReference type="ARBA" id="ARBA00022989"/>
    </source>
</evidence>
<organism evidence="7 8">
    <name type="scientific">Caerostris extrusa</name>
    <name type="common">Bark spider</name>
    <name type="synonym">Caerostris bankana</name>
    <dbReference type="NCBI Taxonomy" id="172846"/>
    <lineage>
        <taxon>Eukaryota</taxon>
        <taxon>Metazoa</taxon>
        <taxon>Ecdysozoa</taxon>
        <taxon>Arthropoda</taxon>
        <taxon>Chelicerata</taxon>
        <taxon>Arachnida</taxon>
        <taxon>Araneae</taxon>
        <taxon>Araneomorphae</taxon>
        <taxon>Entelegynae</taxon>
        <taxon>Araneoidea</taxon>
        <taxon>Araneidae</taxon>
        <taxon>Caerostris</taxon>
    </lineage>
</organism>
<dbReference type="EMBL" id="BPLR01002215">
    <property type="protein sequence ID" value="GIX71349.1"/>
    <property type="molecule type" value="Genomic_DNA"/>
</dbReference>
<evidence type="ECO:0008006" key="9">
    <source>
        <dbReference type="Google" id="ProtNLM"/>
    </source>
</evidence>
<dbReference type="GO" id="GO:0005886">
    <property type="term" value="C:plasma membrane"/>
    <property type="evidence" value="ECO:0007669"/>
    <property type="project" value="UniProtKB-SubCell"/>
</dbReference>
<dbReference type="AlphaFoldDB" id="A0AAV4MFT0"/>
<keyword evidence="3 6" id="KW-0812">Transmembrane</keyword>
<dbReference type="Pfam" id="PF08395">
    <property type="entry name" value="7tm_7"/>
    <property type="match status" value="1"/>
</dbReference>
<keyword evidence="8" id="KW-1185">Reference proteome</keyword>
<keyword evidence="4 6" id="KW-1133">Transmembrane helix</keyword>
<name>A0AAV4MFT0_CAEEX</name>
<evidence type="ECO:0000313" key="7">
    <source>
        <dbReference type="EMBL" id="GIX71349.1"/>
    </source>
</evidence>
<comment type="caution">
    <text evidence="7">The sequence shown here is derived from an EMBL/GenBank/DDBJ whole genome shotgun (WGS) entry which is preliminary data.</text>
</comment>
<reference evidence="7 8" key="1">
    <citation type="submission" date="2021-06" db="EMBL/GenBank/DDBJ databases">
        <title>Caerostris extrusa draft genome.</title>
        <authorList>
            <person name="Kono N."/>
            <person name="Arakawa K."/>
        </authorList>
    </citation>
    <scope>NUCLEOTIDE SEQUENCE [LARGE SCALE GENOMIC DNA]</scope>
</reference>
<dbReference type="GO" id="GO:0050909">
    <property type="term" value="P:sensory perception of taste"/>
    <property type="evidence" value="ECO:0007669"/>
    <property type="project" value="InterPro"/>
</dbReference>
<keyword evidence="5 6" id="KW-0472">Membrane</keyword>
<evidence type="ECO:0000256" key="6">
    <source>
        <dbReference type="SAM" id="Phobius"/>
    </source>
</evidence>
<feature type="transmembrane region" description="Helical" evidence="6">
    <location>
        <begin position="16"/>
        <end position="39"/>
    </location>
</feature>